<dbReference type="Proteomes" id="UP000235916">
    <property type="component" value="Unassembled WGS sequence"/>
</dbReference>
<dbReference type="AlphaFoldDB" id="A0A2N8KXQ7"/>
<evidence type="ECO:0000313" key="1">
    <source>
        <dbReference type="EMBL" id="PND38201.1"/>
    </source>
</evidence>
<sequence length="97" mass="10803">MRFKTEGRLRSFDMHDDKKATIRTAAGGTALVYMSTDYIVGEAEVREAADTPAAKFLLYNNWDKVGEAARREANRLGIEVHSFGSFGHRIDELGTGH</sequence>
<evidence type="ECO:0000313" key="2">
    <source>
        <dbReference type="Proteomes" id="UP000235916"/>
    </source>
</evidence>
<comment type="caution">
    <text evidence="1">The sequence shown here is derived from an EMBL/GenBank/DDBJ whole genome shotgun (WGS) entry which is preliminary data.</text>
</comment>
<dbReference type="EMBL" id="POSP01000003">
    <property type="protein sequence ID" value="PND38201.1"/>
    <property type="molecule type" value="Genomic_DNA"/>
</dbReference>
<proteinExistence type="predicted"/>
<name>A0A2N8KXQ7_9BURK</name>
<reference evidence="1 2" key="1">
    <citation type="submission" date="2018-01" db="EMBL/GenBank/DDBJ databases">
        <title>Draft genome sequence of Paucibacter aquatile CR182 isolated from freshwater of the Nakdong River.</title>
        <authorList>
            <person name="Choi A."/>
            <person name="Chung E.J."/>
        </authorList>
    </citation>
    <scope>NUCLEOTIDE SEQUENCE [LARGE SCALE GENOMIC DNA]</scope>
    <source>
        <strain evidence="1 2">CR182</strain>
    </source>
</reference>
<organism evidence="1 2">
    <name type="scientific">Kinneretia aquatilis</name>
    <dbReference type="NCBI Taxonomy" id="2070761"/>
    <lineage>
        <taxon>Bacteria</taxon>
        <taxon>Pseudomonadati</taxon>
        <taxon>Pseudomonadota</taxon>
        <taxon>Betaproteobacteria</taxon>
        <taxon>Burkholderiales</taxon>
        <taxon>Sphaerotilaceae</taxon>
        <taxon>Roseateles</taxon>
    </lineage>
</organism>
<gene>
    <name evidence="1" type="ORF">C1O66_12170</name>
</gene>
<keyword evidence="2" id="KW-1185">Reference proteome</keyword>
<dbReference type="RefSeq" id="WP_133155191.1">
    <property type="nucleotide sequence ID" value="NZ_POSP01000003.1"/>
</dbReference>
<protein>
    <submittedName>
        <fullName evidence="1">Uncharacterized protein</fullName>
    </submittedName>
</protein>
<accession>A0A2N8KXQ7</accession>